<dbReference type="AlphaFoldDB" id="A0A1N7PEP1"/>
<feature type="signal peptide" evidence="1">
    <location>
        <begin position="1"/>
        <end position="20"/>
    </location>
</feature>
<gene>
    <name evidence="2" type="ORF">SAMN05421779_106256</name>
</gene>
<dbReference type="RefSeq" id="WP_076401552.1">
    <property type="nucleotide sequence ID" value="NZ_FTOA01000006.1"/>
</dbReference>
<organism evidence="2 3">
    <name type="scientific">Insolitispirillum peregrinum</name>
    <dbReference type="NCBI Taxonomy" id="80876"/>
    <lineage>
        <taxon>Bacteria</taxon>
        <taxon>Pseudomonadati</taxon>
        <taxon>Pseudomonadota</taxon>
        <taxon>Alphaproteobacteria</taxon>
        <taxon>Rhodospirillales</taxon>
        <taxon>Novispirillaceae</taxon>
        <taxon>Insolitispirillum</taxon>
    </lineage>
</organism>
<sequence>MRVLLLFAIFLSSLAVPAWADKKPAGPLYPPYPEVWGQELSPGVGRPWLLGIPQDNGDIGLLYGTKVKVPADRLRGFFSGHDTELTSATFEMQERQAWDKKYTQSHNEPFEDFSSRQDLLLFEDKASKASIWRTGFDYHLAKTEDIFVQAHMIANTRWSCLLGSSFYALYKDNRVVGYKVIVRRRPETVTVPVGKGVVWVTDKARLYYDECHKNLPYSDYRTRVAIWRLTSHPRLVLKDGTFLAVVHSTLRADGGADEWNERVVVRMRPDFSSPYLDQRGDVHVLDFAQIEPILKESEQRATADPSFNDAEFIFGRIGDLIDSLPPKAAPAGKQ</sequence>
<proteinExistence type="predicted"/>
<protein>
    <submittedName>
        <fullName evidence="2">Uncharacterized protein</fullName>
    </submittedName>
</protein>
<feature type="chain" id="PRO_5013179162" evidence="1">
    <location>
        <begin position="21"/>
        <end position="334"/>
    </location>
</feature>
<evidence type="ECO:0000313" key="2">
    <source>
        <dbReference type="EMBL" id="SIT08839.1"/>
    </source>
</evidence>
<dbReference type="EMBL" id="FTOA01000006">
    <property type="protein sequence ID" value="SIT08839.1"/>
    <property type="molecule type" value="Genomic_DNA"/>
</dbReference>
<keyword evidence="1" id="KW-0732">Signal</keyword>
<name>A0A1N7PEP1_9PROT</name>
<evidence type="ECO:0000256" key="1">
    <source>
        <dbReference type="SAM" id="SignalP"/>
    </source>
</evidence>
<evidence type="ECO:0000313" key="3">
    <source>
        <dbReference type="Proteomes" id="UP000185678"/>
    </source>
</evidence>
<reference evidence="2 3" key="1">
    <citation type="submission" date="2017-01" db="EMBL/GenBank/DDBJ databases">
        <authorList>
            <person name="Mah S.A."/>
            <person name="Swanson W.J."/>
            <person name="Moy G.W."/>
            <person name="Vacquier V.D."/>
        </authorList>
    </citation>
    <scope>NUCLEOTIDE SEQUENCE [LARGE SCALE GENOMIC DNA]</scope>
    <source>
        <strain evidence="2 3">DSM 11589</strain>
    </source>
</reference>
<dbReference type="STRING" id="80876.SAMN05421779_106256"/>
<accession>A0A1N7PEP1</accession>
<dbReference type="Proteomes" id="UP000185678">
    <property type="component" value="Unassembled WGS sequence"/>
</dbReference>
<keyword evidence="3" id="KW-1185">Reference proteome</keyword>